<dbReference type="PROSITE" id="PS50921">
    <property type="entry name" value="ANTAR"/>
    <property type="match status" value="1"/>
</dbReference>
<comment type="caution">
    <text evidence="8">The sequence shown here is derived from an EMBL/GenBank/DDBJ whole genome shotgun (WGS) entry which is preliminary data.</text>
</comment>
<dbReference type="EMBL" id="VDFC01000015">
    <property type="protein sequence ID" value="KAA0941359.1"/>
    <property type="molecule type" value="Genomic_DNA"/>
</dbReference>
<dbReference type="Pfam" id="PF03861">
    <property type="entry name" value="ANTAR"/>
    <property type="match status" value="1"/>
</dbReference>
<dbReference type="GO" id="GO:0005886">
    <property type="term" value="C:plasma membrane"/>
    <property type="evidence" value="ECO:0007669"/>
    <property type="project" value="TreeGrafter"/>
</dbReference>
<dbReference type="SUPFAM" id="SSF55781">
    <property type="entry name" value="GAF domain-like"/>
    <property type="match status" value="1"/>
</dbReference>
<keyword evidence="9" id="KW-1185">Reference proteome</keyword>
<dbReference type="Pfam" id="PF03729">
    <property type="entry name" value="DUF308"/>
    <property type="match status" value="2"/>
</dbReference>
<evidence type="ECO:0000256" key="2">
    <source>
        <dbReference type="ARBA" id="ARBA00022777"/>
    </source>
</evidence>
<dbReference type="InterPro" id="IPR011006">
    <property type="entry name" value="CheY-like_superfamily"/>
</dbReference>
<dbReference type="AlphaFoldDB" id="A0A5B0BKG4"/>
<keyword evidence="1" id="KW-0808">Transferase</keyword>
<evidence type="ECO:0000256" key="1">
    <source>
        <dbReference type="ARBA" id="ARBA00022679"/>
    </source>
</evidence>
<feature type="compositionally biased region" description="Low complexity" evidence="5">
    <location>
        <begin position="1"/>
        <end position="11"/>
    </location>
</feature>
<protein>
    <submittedName>
        <fullName evidence="8">ANTAR domain-containing protein</fullName>
    </submittedName>
</protein>
<feature type="domain" description="ANTAR" evidence="7">
    <location>
        <begin position="309"/>
        <end position="370"/>
    </location>
</feature>
<evidence type="ECO:0000256" key="5">
    <source>
        <dbReference type="SAM" id="MobiDB-lite"/>
    </source>
</evidence>
<reference evidence="8 9" key="1">
    <citation type="submission" date="2019-05" db="EMBL/GenBank/DDBJ databases">
        <authorList>
            <person name="Hariharan J."/>
            <person name="Choudoir M.J."/>
            <person name="Diebold P."/>
            <person name="Panke-Buisse K."/>
            <person name="Buckley D.H."/>
        </authorList>
    </citation>
    <scope>NUCLEOTIDE SEQUENCE [LARGE SCALE GENOMIC DNA]</scope>
    <source>
        <strain evidence="8 9">SUN51</strain>
    </source>
</reference>
<keyword evidence="6" id="KW-0812">Transmembrane</keyword>
<accession>A0A5B0BKG4</accession>
<keyword evidence="2" id="KW-0418">Kinase</keyword>
<evidence type="ECO:0000313" key="8">
    <source>
        <dbReference type="EMBL" id="KAA0941359.1"/>
    </source>
</evidence>
<feature type="region of interest" description="Disordered" evidence="5">
    <location>
        <begin position="372"/>
        <end position="392"/>
    </location>
</feature>
<feature type="transmembrane region" description="Helical" evidence="6">
    <location>
        <begin position="90"/>
        <end position="107"/>
    </location>
</feature>
<dbReference type="InterPro" id="IPR036388">
    <property type="entry name" value="WH-like_DNA-bd_sf"/>
</dbReference>
<dbReference type="Gene3D" id="3.30.450.40">
    <property type="match status" value="1"/>
</dbReference>
<dbReference type="Gene3D" id="1.10.10.10">
    <property type="entry name" value="Winged helix-like DNA-binding domain superfamily/Winged helix DNA-binding domain"/>
    <property type="match status" value="1"/>
</dbReference>
<organism evidence="8 9">
    <name type="scientific">Streptomyces apricus</name>
    <dbReference type="NCBI Taxonomy" id="1828112"/>
    <lineage>
        <taxon>Bacteria</taxon>
        <taxon>Bacillati</taxon>
        <taxon>Actinomycetota</taxon>
        <taxon>Actinomycetes</taxon>
        <taxon>Kitasatosporales</taxon>
        <taxon>Streptomycetaceae</taxon>
        <taxon>Streptomyces</taxon>
    </lineage>
</organism>
<dbReference type="OrthoDB" id="3683444at2"/>
<dbReference type="Proteomes" id="UP000324965">
    <property type="component" value="Unassembled WGS sequence"/>
</dbReference>
<feature type="transmembrane region" description="Helical" evidence="6">
    <location>
        <begin position="60"/>
        <end position="78"/>
    </location>
</feature>
<dbReference type="InterPro" id="IPR029016">
    <property type="entry name" value="GAF-like_dom_sf"/>
</dbReference>
<keyword evidence="6" id="KW-0472">Membrane</keyword>
<evidence type="ECO:0000256" key="6">
    <source>
        <dbReference type="SAM" id="Phobius"/>
    </source>
</evidence>
<feature type="transmembrane region" description="Helical" evidence="6">
    <location>
        <begin position="177"/>
        <end position="198"/>
    </location>
</feature>
<evidence type="ECO:0000259" key="7">
    <source>
        <dbReference type="PROSITE" id="PS50921"/>
    </source>
</evidence>
<dbReference type="InterPro" id="IPR005561">
    <property type="entry name" value="ANTAR"/>
</dbReference>
<sequence length="392" mass="41464">MTVSGGAAPRSAPEPPSAGADPAQALGKLGRSWTWMLGSALTAFVPGVLILVWPDETLHVLGVLVGLYLLVMGGFRFVASFAREDLGERLPGLLLAVLYVLAGVLCMRNPLQTVAALSLIVGVVWLVSGILTLYTAIVAGDLPHRGFLLGAAVIGILAGIVVLALPTESARALTRLLGLWLVLLALVEVVIAIAWRAAVKRGCDPSPALQRVLETACVQGPAVEAHRTARAADGHTPGDEGPRWPEFTAHLRQAGYAFATAVPMRLRKETIGSLLLLDSSERPLTADDLALAQALADAATIGLLHSRTIQQQDTVNEQLHTALQSRIVIEQAKGLLAARSNTTLNDAFEAMRRHARQHRILLSAVAREVIDTGAVPGGRPPAVPPRQDTDAE</sequence>
<dbReference type="SMART" id="SM01012">
    <property type="entry name" value="ANTAR"/>
    <property type="match status" value="1"/>
</dbReference>
<evidence type="ECO:0000256" key="4">
    <source>
        <dbReference type="ARBA" id="ARBA00023163"/>
    </source>
</evidence>
<feature type="region of interest" description="Disordered" evidence="5">
    <location>
        <begin position="1"/>
        <end position="20"/>
    </location>
</feature>
<evidence type="ECO:0000256" key="3">
    <source>
        <dbReference type="ARBA" id="ARBA00023015"/>
    </source>
</evidence>
<evidence type="ECO:0000313" key="9">
    <source>
        <dbReference type="Proteomes" id="UP000324965"/>
    </source>
</evidence>
<dbReference type="InterPro" id="IPR003018">
    <property type="entry name" value="GAF"/>
</dbReference>
<name>A0A5B0BKG4_9ACTN</name>
<feature type="transmembrane region" description="Helical" evidence="6">
    <location>
        <begin position="114"/>
        <end position="140"/>
    </location>
</feature>
<dbReference type="GO" id="GO:0003723">
    <property type="term" value="F:RNA binding"/>
    <property type="evidence" value="ECO:0007669"/>
    <property type="project" value="InterPro"/>
</dbReference>
<proteinExistence type="predicted"/>
<feature type="transmembrane region" description="Helical" evidence="6">
    <location>
        <begin position="146"/>
        <end position="165"/>
    </location>
</feature>
<gene>
    <name evidence="8" type="ORF">FGF04_05140</name>
</gene>
<feature type="transmembrane region" description="Helical" evidence="6">
    <location>
        <begin position="33"/>
        <end position="53"/>
    </location>
</feature>
<keyword evidence="4" id="KW-0804">Transcription</keyword>
<dbReference type="Pfam" id="PF01590">
    <property type="entry name" value="GAF"/>
    <property type="match status" value="1"/>
</dbReference>
<dbReference type="SUPFAM" id="SSF52172">
    <property type="entry name" value="CheY-like"/>
    <property type="match status" value="1"/>
</dbReference>
<keyword evidence="6" id="KW-1133">Transmembrane helix</keyword>
<dbReference type="PANTHER" id="PTHR34989">
    <property type="entry name" value="PROTEIN HDED"/>
    <property type="match status" value="1"/>
</dbReference>
<dbReference type="InterPro" id="IPR052712">
    <property type="entry name" value="Acid_resist_chaperone_HdeD"/>
</dbReference>
<dbReference type="PANTHER" id="PTHR34989:SF1">
    <property type="entry name" value="PROTEIN HDED"/>
    <property type="match status" value="1"/>
</dbReference>
<dbReference type="GO" id="GO:0016301">
    <property type="term" value="F:kinase activity"/>
    <property type="evidence" value="ECO:0007669"/>
    <property type="project" value="UniProtKB-KW"/>
</dbReference>
<dbReference type="InterPro" id="IPR005325">
    <property type="entry name" value="DUF308_memb"/>
</dbReference>
<keyword evidence="3" id="KW-0805">Transcription regulation</keyword>